<dbReference type="GO" id="GO:0006355">
    <property type="term" value="P:regulation of DNA-templated transcription"/>
    <property type="evidence" value="ECO:0007669"/>
    <property type="project" value="InterPro"/>
</dbReference>
<dbReference type="InterPro" id="IPR011006">
    <property type="entry name" value="CheY-like_superfamily"/>
</dbReference>
<dbReference type="Gene3D" id="1.10.10.10">
    <property type="entry name" value="Winged helix-like DNA-binding domain superfamily/Winged helix DNA-binding domain"/>
    <property type="match status" value="1"/>
</dbReference>
<comment type="caution">
    <text evidence="1">The sequence shown here is derived from an EMBL/GenBank/DDBJ whole genome shotgun (WGS) entry which is preliminary data.</text>
</comment>
<dbReference type="EMBL" id="LIYD01000005">
    <property type="protein sequence ID" value="KOS04645.1"/>
    <property type="molecule type" value="Genomic_DNA"/>
</dbReference>
<sequence>MFKHILIVESLDSILLGLTTALQNNFAAQIDTALNGDAGIEKIKKAVHENGYDLIITGLDYANPETVESGEAFIDAARAVLPGVKAMVYSNDTRPYRIHKLFHNHKVNAFVAHSPDSMPQVIDALKMISKSEVIFVSPRYLPFHENNLGIELSDFDIRLLRHLSAGKSQPEISRIFTDEGIAHASVSTIEKRINKLRYQLDAKNTIHLITIAKEAGVI</sequence>
<dbReference type="InterPro" id="IPR016032">
    <property type="entry name" value="Sig_transdc_resp-reg_C-effctor"/>
</dbReference>
<dbReference type="AlphaFoldDB" id="A0A0M8M8D6"/>
<accession>A0A0M8M8D6</accession>
<proteinExistence type="predicted"/>
<keyword evidence="2" id="KW-1185">Reference proteome</keyword>
<dbReference type="RefSeq" id="WP_054405635.1">
    <property type="nucleotide sequence ID" value="NZ_FOYA01000012.1"/>
</dbReference>
<organism evidence="1 2">
    <name type="scientific">Flavobacterium akiainvivens</name>
    <dbReference type="NCBI Taxonomy" id="1202724"/>
    <lineage>
        <taxon>Bacteria</taxon>
        <taxon>Pseudomonadati</taxon>
        <taxon>Bacteroidota</taxon>
        <taxon>Flavobacteriia</taxon>
        <taxon>Flavobacteriales</taxon>
        <taxon>Flavobacteriaceae</taxon>
        <taxon>Flavobacterium</taxon>
    </lineage>
</organism>
<protein>
    <submittedName>
        <fullName evidence="1">Uncharacterized protein</fullName>
    </submittedName>
</protein>
<gene>
    <name evidence="1" type="ORF">AM493_00260</name>
</gene>
<dbReference type="SUPFAM" id="SSF46894">
    <property type="entry name" value="C-terminal effector domain of the bipartite response regulators"/>
    <property type="match status" value="1"/>
</dbReference>
<dbReference type="STRING" id="1202724.AM493_00260"/>
<evidence type="ECO:0000313" key="2">
    <source>
        <dbReference type="Proteomes" id="UP000037755"/>
    </source>
</evidence>
<dbReference type="GO" id="GO:0003677">
    <property type="term" value="F:DNA binding"/>
    <property type="evidence" value="ECO:0007669"/>
    <property type="project" value="InterPro"/>
</dbReference>
<reference evidence="1 2" key="1">
    <citation type="submission" date="2015-08" db="EMBL/GenBank/DDBJ databases">
        <title>Whole genome sequence of Flavobacterium akiainvivens IK-1T, from decaying Wikstroemia oahuensis, an endemic Hawaiian shrub.</title>
        <authorList>
            <person name="Wan X."/>
            <person name="Hou S."/>
            <person name="Saito J."/>
            <person name="Donachie S."/>
        </authorList>
    </citation>
    <scope>NUCLEOTIDE SEQUENCE [LARGE SCALE GENOMIC DNA]</scope>
    <source>
        <strain evidence="1 2">IK-1</strain>
    </source>
</reference>
<dbReference type="SUPFAM" id="SSF52172">
    <property type="entry name" value="CheY-like"/>
    <property type="match status" value="1"/>
</dbReference>
<dbReference type="Gene3D" id="3.40.50.2300">
    <property type="match status" value="1"/>
</dbReference>
<dbReference type="InterPro" id="IPR036388">
    <property type="entry name" value="WH-like_DNA-bd_sf"/>
</dbReference>
<dbReference type="Proteomes" id="UP000037755">
    <property type="component" value="Unassembled WGS sequence"/>
</dbReference>
<evidence type="ECO:0000313" key="1">
    <source>
        <dbReference type="EMBL" id="KOS04645.1"/>
    </source>
</evidence>
<dbReference type="PATRIC" id="fig|1202724.3.peg.44"/>
<name>A0A0M8M8D6_9FLAO</name>